<dbReference type="Gramene" id="OGLUM06G09190.1">
    <property type="protein sequence ID" value="OGLUM06G09190.1"/>
    <property type="gene ID" value="OGLUM06G09190"/>
</dbReference>
<evidence type="ECO:0000313" key="3">
    <source>
        <dbReference type="Proteomes" id="UP000026961"/>
    </source>
</evidence>
<proteinExistence type="predicted"/>
<organism evidence="2">
    <name type="scientific">Oryza glumipatula</name>
    <dbReference type="NCBI Taxonomy" id="40148"/>
    <lineage>
        <taxon>Eukaryota</taxon>
        <taxon>Viridiplantae</taxon>
        <taxon>Streptophyta</taxon>
        <taxon>Embryophyta</taxon>
        <taxon>Tracheophyta</taxon>
        <taxon>Spermatophyta</taxon>
        <taxon>Magnoliopsida</taxon>
        <taxon>Liliopsida</taxon>
        <taxon>Poales</taxon>
        <taxon>Poaceae</taxon>
        <taxon>BOP clade</taxon>
        <taxon>Oryzoideae</taxon>
        <taxon>Oryzeae</taxon>
        <taxon>Oryzinae</taxon>
        <taxon>Oryza</taxon>
    </lineage>
</organism>
<feature type="region of interest" description="Disordered" evidence="1">
    <location>
        <begin position="1"/>
        <end position="55"/>
    </location>
</feature>
<reference evidence="2" key="1">
    <citation type="submission" date="2015-04" db="UniProtKB">
        <authorList>
            <consortium name="EnsemblPlants"/>
        </authorList>
    </citation>
    <scope>IDENTIFICATION</scope>
</reference>
<sequence length="55" mass="6079">MAPTRRRPCGLWRPSARAAALRAPASSVLSTTPPRQTPRRQDPDEGLKHEEESEG</sequence>
<name>A0A0E0A796_9ORYZ</name>
<dbReference type="AlphaFoldDB" id="A0A0E0A796"/>
<dbReference type="EnsemblPlants" id="OGLUM06G09190.1">
    <property type="protein sequence ID" value="OGLUM06G09190.1"/>
    <property type="gene ID" value="OGLUM06G09190"/>
</dbReference>
<accession>A0A0E0A796</accession>
<protein>
    <submittedName>
        <fullName evidence="2">Uncharacterized protein</fullName>
    </submittedName>
</protein>
<keyword evidence="3" id="KW-1185">Reference proteome</keyword>
<dbReference type="Proteomes" id="UP000026961">
    <property type="component" value="Chromosome 6"/>
</dbReference>
<feature type="compositionally biased region" description="Low complexity" evidence="1">
    <location>
        <begin position="13"/>
        <end position="34"/>
    </location>
</feature>
<dbReference type="HOGENOM" id="CLU_3035615_0_0_1"/>
<evidence type="ECO:0000256" key="1">
    <source>
        <dbReference type="SAM" id="MobiDB-lite"/>
    </source>
</evidence>
<reference evidence="2" key="2">
    <citation type="submission" date="2018-05" db="EMBL/GenBank/DDBJ databases">
        <title>OgluRS3 (Oryza glumaepatula Reference Sequence Version 3).</title>
        <authorList>
            <person name="Zhang J."/>
            <person name="Kudrna D."/>
            <person name="Lee S."/>
            <person name="Talag J."/>
            <person name="Welchert J."/>
            <person name="Wing R.A."/>
        </authorList>
    </citation>
    <scope>NUCLEOTIDE SEQUENCE [LARGE SCALE GENOMIC DNA]</scope>
</reference>
<feature type="compositionally biased region" description="Basic and acidic residues" evidence="1">
    <location>
        <begin position="39"/>
        <end position="55"/>
    </location>
</feature>
<evidence type="ECO:0000313" key="2">
    <source>
        <dbReference type="EnsemblPlants" id="OGLUM06G09190.1"/>
    </source>
</evidence>